<keyword evidence="6 12" id="KW-0418">Kinase</keyword>
<dbReference type="EC" id="2.7.13.3" evidence="2"/>
<evidence type="ECO:0000256" key="8">
    <source>
        <dbReference type="ARBA" id="ARBA00023012"/>
    </source>
</evidence>
<comment type="catalytic activity">
    <reaction evidence="1">
        <text>ATP + protein L-histidine = ADP + protein N-phospho-L-histidine.</text>
        <dbReference type="EC" id="2.7.13.3"/>
    </reaction>
</comment>
<dbReference type="InterPro" id="IPR050482">
    <property type="entry name" value="Sensor_HK_TwoCompSys"/>
</dbReference>
<evidence type="ECO:0000259" key="11">
    <source>
        <dbReference type="SMART" id="SM00387"/>
    </source>
</evidence>
<dbReference type="Pfam" id="PF07730">
    <property type="entry name" value="HisKA_3"/>
    <property type="match status" value="1"/>
</dbReference>
<dbReference type="InterPro" id="IPR036890">
    <property type="entry name" value="HATPase_C_sf"/>
</dbReference>
<dbReference type="AlphaFoldDB" id="A0A3R9F4E5"/>
<dbReference type="Gene3D" id="1.20.5.1930">
    <property type="match status" value="1"/>
</dbReference>
<evidence type="ECO:0000256" key="7">
    <source>
        <dbReference type="ARBA" id="ARBA00022840"/>
    </source>
</evidence>
<feature type="transmembrane region" description="Helical" evidence="10">
    <location>
        <begin position="46"/>
        <end position="66"/>
    </location>
</feature>
<dbReference type="Pfam" id="PF02518">
    <property type="entry name" value="HATPase_c"/>
    <property type="match status" value="1"/>
</dbReference>
<dbReference type="InterPro" id="IPR011712">
    <property type="entry name" value="Sig_transdc_His_kin_sub3_dim/P"/>
</dbReference>
<dbReference type="GO" id="GO:0046983">
    <property type="term" value="F:protein dimerization activity"/>
    <property type="evidence" value="ECO:0007669"/>
    <property type="project" value="InterPro"/>
</dbReference>
<keyword evidence="7" id="KW-0067">ATP-binding</keyword>
<evidence type="ECO:0000256" key="10">
    <source>
        <dbReference type="SAM" id="Phobius"/>
    </source>
</evidence>
<keyword evidence="3" id="KW-0597">Phosphoprotein</keyword>
<keyword evidence="8" id="KW-0902">Two-component regulatory system</keyword>
<dbReference type="GO" id="GO:0000155">
    <property type="term" value="F:phosphorelay sensor kinase activity"/>
    <property type="evidence" value="ECO:0007669"/>
    <property type="project" value="InterPro"/>
</dbReference>
<name>A0A3R9F4E5_9PSEU</name>
<feature type="transmembrane region" description="Helical" evidence="10">
    <location>
        <begin position="167"/>
        <end position="189"/>
    </location>
</feature>
<dbReference type="GO" id="GO:0016020">
    <property type="term" value="C:membrane"/>
    <property type="evidence" value="ECO:0007669"/>
    <property type="project" value="InterPro"/>
</dbReference>
<evidence type="ECO:0000313" key="13">
    <source>
        <dbReference type="Proteomes" id="UP000267081"/>
    </source>
</evidence>
<dbReference type="PANTHER" id="PTHR24421:SF10">
    <property type="entry name" value="NITRATE_NITRITE SENSOR PROTEIN NARQ"/>
    <property type="match status" value="1"/>
</dbReference>
<feature type="transmembrane region" description="Helical" evidence="10">
    <location>
        <begin position="72"/>
        <end position="93"/>
    </location>
</feature>
<dbReference type="InterPro" id="IPR003594">
    <property type="entry name" value="HATPase_dom"/>
</dbReference>
<keyword evidence="10" id="KW-0472">Membrane</keyword>
<sequence length="464" mass="49283">MRPGRMGDAMSRPGTLSRGEYDLPMSTIPQRSASAVRRGFAGMARLLVFVLFAAAQVCVLTLPAVIWLPEYVAAAGLTVLVAIPACRVLPALSRKSAPLLYGRAIESPYLPLPALERTENGWYWNGYDFHKSRWISLAQRRGRWFFTDPATWRDLCWLVVNPLTGGLLAAVPVALAAFGAFLLVSPLTAPHLATDGWYFPLPVDTPAGVAGTAVAGLALLVLGLVAAPGAVSLHEAWTRWLLAPDERALLTRRVERLFATRAAAIDAQAAELRRIERDLHDGAQARLIAIGMSLSTAEMLLDTDLDEVRRQLAGARDLSAAALRELRGLVHGIQPPMLADRGLGAALDDLAMDAPVPTDVEVGLVGRPDAALESAVYFSVAELLANAAKHAAAKRVRISVTYRPGALKVVVADDGKGGADFGRGSGLAGVQRRVAAFDGVVEIDSPAGGPTEITILIPCVLPSA</sequence>
<keyword evidence="13" id="KW-1185">Reference proteome</keyword>
<reference evidence="12 13" key="1">
    <citation type="submission" date="2018-12" db="EMBL/GenBank/DDBJ databases">
        <title>Amycolatopsis eburnea sp. nov. actinomycete associate with arbuscular mycorrhiza fungal spore.</title>
        <authorList>
            <person name="Lumyong S."/>
            <person name="Chaiya L."/>
        </authorList>
    </citation>
    <scope>NUCLEOTIDE SEQUENCE [LARGE SCALE GENOMIC DNA]</scope>
    <source>
        <strain evidence="12 13">GLM-1</strain>
    </source>
</reference>
<evidence type="ECO:0000256" key="6">
    <source>
        <dbReference type="ARBA" id="ARBA00022777"/>
    </source>
</evidence>
<evidence type="ECO:0000256" key="2">
    <source>
        <dbReference type="ARBA" id="ARBA00012438"/>
    </source>
</evidence>
<dbReference type="GO" id="GO:0005524">
    <property type="term" value="F:ATP binding"/>
    <property type="evidence" value="ECO:0007669"/>
    <property type="project" value="UniProtKB-KW"/>
</dbReference>
<gene>
    <name evidence="12" type="ORF">EIY87_38600</name>
</gene>
<dbReference type="PANTHER" id="PTHR24421">
    <property type="entry name" value="NITRATE/NITRITE SENSOR PROTEIN NARX-RELATED"/>
    <property type="match status" value="1"/>
</dbReference>
<evidence type="ECO:0000256" key="1">
    <source>
        <dbReference type="ARBA" id="ARBA00000085"/>
    </source>
</evidence>
<protein>
    <recommendedName>
        <fullName evidence="2">histidine kinase</fullName>
        <ecNumber evidence="2">2.7.13.3</ecNumber>
    </recommendedName>
</protein>
<evidence type="ECO:0000256" key="9">
    <source>
        <dbReference type="SAM" id="MobiDB-lite"/>
    </source>
</evidence>
<evidence type="ECO:0000256" key="5">
    <source>
        <dbReference type="ARBA" id="ARBA00022741"/>
    </source>
</evidence>
<evidence type="ECO:0000256" key="3">
    <source>
        <dbReference type="ARBA" id="ARBA00022553"/>
    </source>
</evidence>
<keyword evidence="10" id="KW-0812">Transmembrane</keyword>
<keyword evidence="4" id="KW-0808">Transferase</keyword>
<evidence type="ECO:0000256" key="4">
    <source>
        <dbReference type="ARBA" id="ARBA00022679"/>
    </source>
</evidence>
<dbReference type="Proteomes" id="UP000267081">
    <property type="component" value="Unassembled WGS sequence"/>
</dbReference>
<dbReference type="Gene3D" id="3.30.565.10">
    <property type="entry name" value="Histidine kinase-like ATPase, C-terminal domain"/>
    <property type="match status" value="1"/>
</dbReference>
<keyword evidence="10" id="KW-1133">Transmembrane helix</keyword>
<organism evidence="12 13">
    <name type="scientific">Amycolatopsis eburnea</name>
    <dbReference type="NCBI Taxonomy" id="2267691"/>
    <lineage>
        <taxon>Bacteria</taxon>
        <taxon>Bacillati</taxon>
        <taxon>Actinomycetota</taxon>
        <taxon>Actinomycetes</taxon>
        <taxon>Pseudonocardiales</taxon>
        <taxon>Pseudonocardiaceae</taxon>
        <taxon>Amycolatopsis</taxon>
    </lineage>
</organism>
<feature type="region of interest" description="Disordered" evidence="9">
    <location>
        <begin position="1"/>
        <end position="20"/>
    </location>
</feature>
<keyword evidence="5" id="KW-0547">Nucleotide-binding</keyword>
<dbReference type="SUPFAM" id="SSF55874">
    <property type="entry name" value="ATPase domain of HSP90 chaperone/DNA topoisomerase II/histidine kinase"/>
    <property type="match status" value="1"/>
</dbReference>
<feature type="domain" description="Histidine kinase/HSP90-like ATPase" evidence="11">
    <location>
        <begin position="371"/>
        <end position="461"/>
    </location>
</feature>
<proteinExistence type="predicted"/>
<dbReference type="SMART" id="SM00387">
    <property type="entry name" value="HATPase_c"/>
    <property type="match status" value="1"/>
</dbReference>
<accession>A0A3R9F4E5</accession>
<feature type="transmembrane region" description="Helical" evidence="10">
    <location>
        <begin position="209"/>
        <end position="231"/>
    </location>
</feature>
<dbReference type="EMBL" id="RSEC01000060">
    <property type="protein sequence ID" value="RSD10713.1"/>
    <property type="molecule type" value="Genomic_DNA"/>
</dbReference>
<comment type="caution">
    <text evidence="12">The sequence shown here is derived from an EMBL/GenBank/DDBJ whole genome shotgun (WGS) entry which is preliminary data.</text>
</comment>
<evidence type="ECO:0000313" key="12">
    <source>
        <dbReference type="EMBL" id="RSD10713.1"/>
    </source>
</evidence>